<evidence type="ECO:0000313" key="3">
    <source>
        <dbReference type="EMBL" id="ARP80022.1"/>
    </source>
</evidence>
<dbReference type="Pfam" id="PF03401">
    <property type="entry name" value="TctC"/>
    <property type="match status" value="1"/>
</dbReference>
<reference evidence="3 4" key="1">
    <citation type="submission" date="2017-05" db="EMBL/GenBank/DDBJ databases">
        <title>Complete and WGS of Bordetella genogroups.</title>
        <authorList>
            <person name="Spilker T."/>
            <person name="LiPuma J."/>
        </authorList>
    </citation>
    <scope>NUCLEOTIDE SEQUENCE [LARGE SCALE GENOMIC DNA]</scope>
    <source>
        <strain evidence="3 4">AU19157</strain>
    </source>
</reference>
<sequence>MWRTRPIHGIIAGLMMLLAHGSALAADTSAPIRLIVPTPPGSASDALARAMSAPWGKASGHAIVVENVAGAGTTIGTRQLARASRDGLTLGVISSNHTINPWLYKNLPYDPISDFTPIAMIGSVPAMLVANNNLAASTPAELIQLSRSAPKPLAEGVVTGTAYHMASEVFKEQAGITTNPIPYKGSTQVINDLIGGNLDIAFVAAQAVAPLVAAGKLKALAVTSPIRSDMAPQVPTLRESGLPKYDVDVWLAIAGPGGLAADQVAARRKEIEAALADPDMKNAMQKQGVQPIRMEQAQIAPFMKQELERNRAVIQRVGISVE</sequence>
<dbReference type="Gene3D" id="3.40.190.150">
    <property type="entry name" value="Bordetella uptake gene, domain 1"/>
    <property type="match status" value="1"/>
</dbReference>
<evidence type="ECO:0008006" key="5">
    <source>
        <dbReference type="Google" id="ProtNLM"/>
    </source>
</evidence>
<accession>A0A1W6YG71</accession>
<dbReference type="PIRSF" id="PIRSF017082">
    <property type="entry name" value="YflP"/>
    <property type="match status" value="1"/>
</dbReference>
<dbReference type="RefSeq" id="WP_086063255.1">
    <property type="nucleotide sequence ID" value="NZ_CP021108.1"/>
</dbReference>
<comment type="similarity">
    <text evidence="1">Belongs to the UPF0065 (bug) family.</text>
</comment>
<dbReference type="EMBL" id="CP021108">
    <property type="protein sequence ID" value="ARP80022.1"/>
    <property type="molecule type" value="Genomic_DNA"/>
</dbReference>
<feature type="signal peptide" evidence="2">
    <location>
        <begin position="1"/>
        <end position="25"/>
    </location>
</feature>
<dbReference type="Gene3D" id="3.40.190.10">
    <property type="entry name" value="Periplasmic binding protein-like II"/>
    <property type="match status" value="1"/>
</dbReference>
<dbReference type="AlphaFoldDB" id="A0A1W6YG71"/>
<dbReference type="KEGG" id="bgv:CAL12_03735"/>
<dbReference type="STRING" id="1416806.CAL12_03735"/>
<evidence type="ECO:0000256" key="1">
    <source>
        <dbReference type="ARBA" id="ARBA00006987"/>
    </source>
</evidence>
<gene>
    <name evidence="3" type="ORF">CAL12_03735</name>
</gene>
<keyword evidence="4" id="KW-1185">Reference proteome</keyword>
<dbReference type="PANTHER" id="PTHR42928:SF5">
    <property type="entry name" value="BLR1237 PROTEIN"/>
    <property type="match status" value="1"/>
</dbReference>
<dbReference type="OrthoDB" id="8678477at2"/>
<protein>
    <recommendedName>
        <fullName evidence="5">ABC transporter substrate-binding protein</fullName>
    </recommendedName>
</protein>
<feature type="chain" id="PRO_5012800384" description="ABC transporter substrate-binding protein" evidence="2">
    <location>
        <begin position="26"/>
        <end position="322"/>
    </location>
</feature>
<dbReference type="InterPro" id="IPR005064">
    <property type="entry name" value="BUG"/>
</dbReference>
<name>A0A1W6YG71_9BORD</name>
<evidence type="ECO:0000313" key="4">
    <source>
        <dbReference type="Proteomes" id="UP000194151"/>
    </source>
</evidence>
<dbReference type="PANTHER" id="PTHR42928">
    <property type="entry name" value="TRICARBOXYLATE-BINDING PROTEIN"/>
    <property type="match status" value="1"/>
</dbReference>
<organism evidence="3 4">
    <name type="scientific">Bordetella genomosp. 8</name>
    <dbReference type="NCBI Taxonomy" id="1416806"/>
    <lineage>
        <taxon>Bacteria</taxon>
        <taxon>Pseudomonadati</taxon>
        <taxon>Pseudomonadota</taxon>
        <taxon>Betaproteobacteria</taxon>
        <taxon>Burkholderiales</taxon>
        <taxon>Alcaligenaceae</taxon>
        <taxon>Bordetella</taxon>
    </lineage>
</organism>
<dbReference type="InterPro" id="IPR042100">
    <property type="entry name" value="Bug_dom1"/>
</dbReference>
<keyword evidence="2" id="KW-0732">Signal</keyword>
<evidence type="ECO:0000256" key="2">
    <source>
        <dbReference type="SAM" id="SignalP"/>
    </source>
</evidence>
<dbReference type="Proteomes" id="UP000194151">
    <property type="component" value="Chromosome"/>
</dbReference>
<dbReference type="SUPFAM" id="SSF53850">
    <property type="entry name" value="Periplasmic binding protein-like II"/>
    <property type="match status" value="1"/>
</dbReference>
<proteinExistence type="inferred from homology"/>